<dbReference type="OrthoDB" id="312459at2759"/>
<keyword evidence="4 9" id="KW-0175">Coiled coil</keyword>
<protein>
    <submittedName>
        <fullName evidence="11">Myosin head</fullName>
    </submittedName>
</protein>
<evidence type="ECO:0000259" key="10">
    <source>
        <dbReference type="PROSITE" id="PS51456"/>
    </source>
</evidence>
<evidence type="ECO:0000256" key="4">
    <source>
        <dbReference type="ARBA" id="ARBA00023054"/>
    </source>
</evidence>
<comment type="similarity">
    <text evidence="1 8">Belongs to the TRAFAC class myosin-kinesin ATPase superfamily. Myosin family.</text>
</comment>
<gene>
    <name evidence="11" type="ORF">ANCDUO_13125</name>
</gene>
<keyword evidence="3" id="KW-0067">ATP-binding</keyword>
<dbReference type="AlphaFoldDB" id="A0A0C2CJQ5"/>
<evidence type="ECO:0000256" key="2">
    <source>
        <dbReference type="ARBA" id="ARBA00022741"/>
    </source>
</evidence>
<comment type="caution">
    <text evidence="8">Lacks conserved residue(s) required for the propagation of feature annotation.</text>
</comment>
<dbReference type="Gene3D" id="3.40.850.10">
    <property type="entry name" value="Kinesin motor domain"/>
    <property type="match status" value="1"/>
</dbReference>
<keyword evidence="12" id="KW-1185">Reference proteome</keyword>
<dbReference type="PANTHER" id="PTHR13140:SF857">
    <property type="entry name" value="MYOSIN-11"/>
    <property type="match status" value="1"/>
</dbReference>
<sequence length="563" mass="65688">MSSRPSFLPYDLKTLTFQPLGLLSLLEEECVVPNGSDQSLLQKLCTNLEKFPEFKKAKPSQRCQHVRHFTVKHYAGSVDYNIDSWVEKNRDVVENAVLEVMGESTKALVRSLFPPVHTSFQTSLPNFYNGENVNCLFDGLRATSNKKLWTIVVAYCGHCDMRHMTHMNQLTSLLDTLSSSAAHFIRCVVPNYERVPGKIDGPLVLNQLRCNGVLEGIRICRQGYPSRLPFVEFVTRYHILNRDAPETGENSLDPHATGLPYATEETEVHIDCFCDVAHAKVAQSQERDKERILELEQLTKELQSENDQLRHENLKLSTSCDLLQEKVEEAEQSAEEARKLIEKEVAEKNKEIKKVRMEMQQNEEVFELLEKKYSEQHQKVMERDKERILELEQLTEELRSENDQLRHENLKLSTSCDLLQEKVEEAEQSAEEARKLIEKEVAEKNKEIKKVRLEMQQNEEVFELLEKKYSEQHQKVMKMNESLREYERKLDQVDMEKEELQKEIKKLRELFEKEKSIREAKEKECEENAALVAELEGRIARLTEEADQWKLKLEKDYLCRNAN</sequence>
<keyword evidence="7 8" id="KW-0009">Actin-binding</keyword>
<evidence type="ECO:0000256" key="1">
    <source>
        <dbReference type="ARBA" id="ARBA00008314"/>
    </source>
</evidence>
<dbReference type="PROSITE" id="PS51456">
    <property type="entry name" value="MYOSIN_MOTOR"/>
    <property type="match status" value="1"/>
</dbReference>
<accession>A0A0C2CJQ5</accession>
<feature type="coiled-coil region" evidence="9">
    <location>
        <begin position="285"/>
        <end position="552"/>
    </location>
</feature>
<feature type="region of interest" description="Actin-binding" evidence="8">
    <location>
        <begin position="170"/>
        <end position="192"/>
    </location>
</feature>
<dbReference type="InterPro" id="IPR036961">
    <property type="entry name" value="Kinesin_motor_dom_sf"/>
</dbReference>
<dbReference type="GO" id="GO:0051015">
    <property type="term" value="F:actin filament binding"/>
    <property type="evidence" value="ECO:0007669"/>
    <property type="project" value="TreeGrafter"/>
</dbReference>
<dbReference type="GO" id="GO:0005524">
    <property type="term" value="F:ATP binding"/>
    <property type="evidence" value="ECO:0007669"/>
    <property type="project" value="UniProtKB-KW"/>
</dbReference>
<evidence type="ECO:0000256" key="8">
    <source>
        <dbReference type="PROSITE-ProRule" id="PRU00782"/>
    </source>
</evidence>
<dbReference type="GO" id="GO:0016459">
    <property type="term" value="C:myosin complex"/>
    <property type="evidence" value="ECO:0007669"/>
    <property type="project" value="UniProtKB-KW"/>
</dbReference>
<dbReference type="Pfam" id="PF00063">
    <property type="entry name" value="Myosin_head"/>
    <property type="match status" value="1"/>
</dbReference>
<feature type="domain" description="Myosin motor" evidence="10">
    <location>
        <begin position="1"/>
        <end position="331"/>
    </location>
</feature>
<dbReference type="GO" id="GO:0000146">
    <property type="term" value="F:microfilament motor activity"/>
    <property type="evidence" value="ECO:0007669"/>
    <property type="project" value="TreeGrafter"/>
</dbReference>
<dbReference type="EMBL" id="KN735384">
    <property type="protein sequence ID" value="KIH56693.1"/>
    <property type="molecule type" value="Genomic_DNA"/>
</dbReference>
<dbReference type="GO" id="GO:0005737">
    <property type="term" value="C:cytoplasm"/>
    <property type="evidence" value="ECO:0007669"/>
    <property type="project" value="TreeGrafter"/>
</dbReference>
<evidence type="ECO:0000256" key="3">
    <source>
        <dbReference type="ARBA" id="ARBA00022840"/>
    </source>
</evidence>
<dbReference type="GO" id="GO:0016020">
    <property type="term" value="C:membrane"/>
    <property type="evidence" value="ECO:0007669"/>
    <property type="project" value="TreeGrafter"/>
</dbReference>
<keyword evidence="2" id="KW-0547">Nucleotide-binding</keyword>
<dbReference type="GO" id="GO:0007015">
    <property type="term" value="P:actin filament organization"/>
    <property type="evidence" value="ECO:0007669"/>
    <property type="project" value="TreeGrafter"/>
</dbReference>
<proteinExistence type="inferred from homology"/>
<evidence type="ECO:0000313" key="11">
    <source>
        <dbReference type="EMBL" id="KIH56693.1"/>
    </source>
</evidence>
<name>A0A0C2CJQ5_9BILA</name>
<dbReference type="InterPro" id="IPR001609">
    <property type="entry name" value="Myosin_head_motor_dom-like"/>
</dbReference>
<evidence type="ECO:0000256" key="5">
    <source>
        <dbReference type="ARBA" id="ARBA00023123"/>
    </source>
</evidence>
<dbReference type="Proteomes" id="UP000054047">
    <property type="component" value="Unassembled WGS sequence"/>
</dbReference>
<dbReference type="SUPFAM" id="SSF52540">
    <property type="entry name" value="P-loop containing nucleoside triphosphate hydrolases"/>
    <property type="match status" value="1"/>
</dbReference>
<dbReference type="PANTHER" id="PTHR13140">
    <property type="entry name" value="MYOSIN"/>
    <property type="match status" value="1"/>
</dbReference>
<keyword evidence="6" id="KW-0505">Motor protein</keyword>
<evidence type="ECO:0000256" key="9">
    <source>
        <dbReference type="SAM" id="Coils"/>
    </source>
</evidence>
<evidence type="ECO:0000256" key="7">
    <source>
        <dbReference type="ARBA" id="ARBA00023203"/>
    </source>
</evidence>
<evidence type="ECO:0000313" key="12">
    <source>
        <dbReference type="Proteomes" id="UP000054047"/>
    </source>
</evidence>
<reference evidence="11 12" key="1">
    <citation type="submission" date="2013-12" db="EMBL/GenBank/DDBJ databases">
        <title>Draft genome of the parsitic nematode Ancylostoma duodenale.</title>
        <authorList>
            <person name="Mitreva M."/>
        </authorList>
    </citation>
    <scope>NUCLEOTIDE SEQUENCE [LARGE SCALE GENOMIC DNA]</scope>
    <source>
        <strain evidence="11 12">Zhejiang</strain>
    </source>
</reference>
<dbReference type="InterPro" id="IPR027417">
    <property type="entry name" value="P-loop_NTPase"/>
</dbReference>
<organism evidence="11 12">
    <name type="scientific">Ancylostoma duodenale</name>
    <dbReference type="NCBI Taxonomy" id="51022"/>
    <lineage>
        <taxon>Eukaryota</taxon>
        <taxon>Metazoa</taxon>
        <taxon>Ecdysozoa</taxon>
        <taxon>Nematoda</taxon>
        <taxon>Chromadorea</taxon>
        <taxon>Rhabditida</taxon>
        <taxon>Rhabditina</taxon>
        <taxon>Rhabditomorpha</taxon>
        <taxon>Strongyloidea</taxon>
        <taxon>Ancylostomatidae</taxon>
        <taxon>Ancylostomatinae</taxon>
        <taxon>Ancylostoma</taxon>
    </lineage>
</organism>
<keyword evidence="5 8" id="KW-0518">Myosin</keyword>
<dbReference type="SMART" id="SM00242">
    <property type="entry name" value="MYSc"/>
    <property type="match status" value="1"/>
</dbReference>
<evidence type="ECO:0000256" key="6">
    <source>
        <dbReference type="ARBA" id="ARBA00023175"/>
    </source>
</evidence>
<dbReference type="Gene3D" id="1.20.58.530">
    <property type="match status" value="1"/>
</dbReference>